<dbReference type="PANTHER" id="PTHR13929:SF0">
    <property type="entry name" value="UBIA PRENYLTRANSFERASE DOMAIN-CONTAINING PROTEIN 1"/>
    <property type="match status" value="1"/>
</dbReference>
<evidence type="ECO:0000256" key="8">
    <source>
        <dbReference type="HAMAP-Rule" id="MF_01937"/>
    </source>
</evidence>
<dbReference type="InterPro" id="IPR004657">
    <property type="entry name" value="MenA"/>
</dbReference>
<dbReference type="PIRSF" id="PIRSF005355">
    <property type="entry name" value="UBIAD1"/>
    <property type="match status" value="1"/>
</dbReference>
<dbReference type="InterPro" id="IPR044878">
    <property type="entry name" value="UbiA_sf"/>
</dbReference>
<name>A0A8J6YWY7_9PROT</name>
<dbReference type="GO" id="GO:0042371">
    <property type="term" value="P:vitamin K biosynthetic process"/>
    <property type="evidence" value="ECO:0007669"/>
    <property type="project" value="TreeGrafter"/>
</dbReference>
<dbReference type="InterPro" id="IPR000537">
    <property type="entry name" value="UbiA_prenyltransferase"/>
</dbReference>
<dbReference type="CDD" id="cd13962">
    <property type="entry name" value="PT_UbiA_UBIAD1"/>
    <property type="match status" value="1"/>
</dbReference>
<dbReference type="PANTHER" id="PTHR13929">
    <property type="entry name" value="1,4-DIHYDROXY-2-NAPHTHOATE OCTAPRENYLTRANSFERASE"/>
    <property type="match status" value="1"/>
</dbReference>
<feature type="transmembrane region" description="Helical" evidence="8">
    <location>
        <begin position="283"/>
        <end position="303"/>
    </location>
</feature>
<evidence type="ECO:0000256" key="4">
    <source>
        <dbReference type="ARBA" id="ARBA00022679"/>
    </source>
</evidence>
<keyword evidence="3 8" id="KW-1003">Cell membrane</keyword>
<comment type="caution">
    <text evidence="10">The sequence shown here is derived from an EMBL/GenBank/DDBJ whole genome shotgun (WGS) entry which is preliminary data.</text>
</comment>
<comment type="catalytic activity">
    <reaction evidence="8">
        <text>an all-trans-polyprenyl diphosphate + 1,4-dihydroxy-2-naphthoate + H(+) = a 2-demethylmenaquinol + CO2 + diphosphate</text>
        <dbReference type="Rhea" id="RHEA:26478"/>
        <dbReference type="Rhea" id="RHEA-COMP:9563"/>
        <dbReference type="Rhea" id="RHEA-COMP:9564"/>
        <dbReference type="ChEBI" id="CHEBI:11173"/>
        <dbReference type="ChEBI" id="CHEBI:15378"/>
        <dbReference type="ChEBI" id="CHEBI:16526"/>
        <dbReference type="ChEBI" id="CHEBI:33019"/>
        <dbReference type="ChEBI" id="CHEBI:55437"/>
        <dbReference type="ChEBI" id="CHEBI:58914"/>
        <dbReference type="EC" id="2.5.1.74"/>
    </reaction>
</comment>
<comment type="similarity">
    <text evidence="8">Belongs to the MenA family. Type 1 subfamily.</text>
</comment>
<keyword evidence="11" id="KW-1185">Reference proteome</keyword>
<evidence type="ECO:0000256" key="2">
    <source>
        <dbReference type="ARBA" id="ARBA00022428"/>
    </source>
</evidence>
<comment type="function">
    <text evidence="8">Conversion of 1,4-dihydroxy-2-naphthoate (DHNA) to demethylmenaquinone (DMK).</text>
</comment>
<dbReference type="UniPathway" id="UPA00079">
    <property type="reaction ID" value="UER00168"/>
</dbReference>
<keyword evidence="2 8" id="KW-0474">Menaquinone biosynthesis</keyword>
<dbReference type="EC" id="2.5.1.74" evidence="8 9"/>
<keyword evidence="4 8" id="KW-0808">Transferase</keyword>
<dbReference type="RefSeq" id="WP_192533089.1">
    <property type="nucleotide sequence ID" value="NZ_JACZHT010000001.1"/>
</dbReference>
<keyword evidence="7 8" id="KW-0472">Membrane</keyword>
<evidence type="ECO:0000256" key="3">
    <source>
        <dbReference type="ARBA" id="ARBA00022475"/>
    </source>
</evidence>
<evidence type="ECO:0000256" key="7">
    <source>
        <dbReference type="ARBA" id="ARBA00023136"/>
    </source>
</evidence>
<dbReference type="InterPro" id="IPR026046">
    <property type="entry name" value="UBIAD1"/>
</dbReference>
<comment type="subcellular location">
    <subcellularLocation>
        <location evidence="8">Cell membrane</location>
        <topology evidence="8">Multi-pass membrane protein</topology>
    </subcellularLocation>
    <subcellularLocation>
        <location evidence="1">Membrane</location>
        <topology evidence="1">Multi-pass membrane protein</topology>
    </subcellularLocation>
</comment>
<keyword evidence="6 8" id="KW-1133">Transmembrane helix</keyword>
<comment type="pathway">
    <text evidence="8">Quinol/quinone metabolism; menaquinone biosynthesis; menaquinol from 1,4-dihydroxy-2-naphthoate: step 1/2.</text>
</comment>
<comment type="caution">
    <text evidence="8">Lacks conserved residue(s) required for the propagation of feature annotation.</text>
</comment>
<dbReference type="HAMAP" id="MF_01937">
    <property type="entry name" value="MenA_1"/>
    <property type="match status" value="1"/>
</dbReference>
<dbReference type="NCBIfam" id="TIGR00751">
    <property type="entry name" value="menA"/>
    <property type="match status" value="1"/>
</dbReference>
<dbReference type="GO" id="GO:0046428">
    <property type="term" value="F:1,4-dihydroxy-2-naphthoate polyprenyltransferase activity"/>
    <property type="evidence" value="ECO:0007669"/>
    <property type="project" value="UniProtKB-UniRule"/>
</dbReference>
<sequence length="304" mass="32059">MTLPRPGWFQVWMAAIRPRTLPLSMTPVVAASVLGWVQTGQVRPDVILAALVTAVGIQIGTNLHNDAVDGLDGTDDDTRVGPVRVTQQGWLPARTVFRAAHLTFACAFLAGLYLCILGGWWLLLPGVASILAGYAYSAGPLPLSRYPFAELFVILFFGLVAVGGVAWVYTGTLGLAAVLLGLAVGFPAAAVLMVNNTRDREGDARAGRRTLAIVLGRRGATKAYRFLLLGGVIAALFLALSDLAYLGAVASLACVPLAFRLAEAFRTADDGPAFNRLLARTSAYTVSLAAAIGLGLVVMRTAFF</sequence>
<proteinExistence type="inferred from homology"/>
<dbReference type="Gene3D" id="1.20.120.1780">
    <property type="entry name" value="UbiA prenyltransferase"/>
    <property type="match status" value="1"/>
</dbReference>
<keyword evidence="5 8" id="KW-0812">Transmembrane</keyword>
<dbReference type="AlphaFoldDB" id="A0A8J6YWY7"/>
<reference evidence="10" key="1">
    <citation type="submission" date="2020-10" db="EMBL/GenBank/DDBJ databases">
        <title>Genome sequence of the unusual species of purple photosynthetic bacteria, Phaeovibrio sulfidiphilus DSM 23193, type strain.</title>
        <authorList>
            <person name="Kyndt J.A."/>
            <person name="Meyer T.E."/>
        </authorList>
    </citation>
    <scope>NUCLEOTIDE SEQUENCE</scope>
    <source>
        <strain evidence="10">DSM 23193</strain>
    </source>
</reference>
<dbReference type="Gene3D" id="1.10.357.140">
    <property type="entry name" value="UbiA prenyltransferase"/>
    <property type="match status" value="1"/>
</dbReference>
<evidence type="ECO:0000256" key="5">
    <source>
        <dbReference type="ARBA" id="ARBA00022692"/>
    </source>
</evidence>
<protein>
    <recommendedName>
        <fullName evidence="8 9">1,4-dihydroxy-2-naphthoate octaprenyltransferase</fullName>
        <shortName evidence="8">DHNA-octaprenyltransferase</shortName>
        <ecNumber evidence="8 9">2.5.1.74</ecNumber>
    </recommendedName>
</protein>
<accession>A0A8J6YWY7</accession>
<organism evidence="10 11">
    <name type="scientific">Phaeovibrio sulfidiphilus</name>
    <dbReference type="NCBI Taxonomy" id="1220600"/>
    <lineage>
        <taxon>Bacteria</taxon>
        <taxon>Pseudomonadati</taxon>
        <taxon>Pseudomonadota</taxon>
        <taxon>Alphaproteobacteria</taxon>
        <taxon>Rhodospirillales</taxon>
        <taxon>Rhodospirillaceae</taxon>
        <taxon>Phaeovibrio</taxon>
    </lineage>
</organism>
<dbReference type="EMBL" id="JACZHT010000001">
    <property type="protein sequence ID" value="MBE1236218.1"/>
    <property type="molecule type" value="Genomic_DNA"/>
</dbReference>
<evidence type="ECO:0000256" key="1">
    <source>
        <dbReference type="ARBA" id="ARBA00004141"/>
    </source>
</evidence>
<evidence type="ECO:0000313" key="10">
    <source>
        <dbReference type="EMBL" id="MBE1236218.1"/>
    </source>
</evidence>
<feature type="transmembrane region" description="Helical" evidence="8">
    <location>
        <begin position="223"/>
        <end position="239"/>
    </location>
</feature>
<feature type="transmembrane region" description="Helical" evidence="8">
    <location>
        <begin position="148"/>
        <end position="169"/>
    </location>
</feature>
<evidence type="ECO:0000313" key="11">
    <source>
        <dbReference type="Proteomes" id="UP000631034"/>
    </source>
</evidence>
<feature type="transmembrane region" description="Helical" evidence="8">
    <location>
        <begin position="175"/>
        <end position="195"/>
    </location>
</feature>
<dbReference type="GO" id="GO:0005886">
    <property type="term" value="C:plasma membrane"/>
    <property type="evidence" value="ECO:0007669"/>
    <property type="project" value="UniProtKB-SubCell"/>
</dbReference>
<dbReference type="Pfam" id="PF01040">
    <property type="entry name" value="UbiA"/>
    <property type="match status" value="1"/>
</dbReference>
<gene>
    <name evidence="8 10" type="primary">menA</name>
    <name evidence="10" type="ORF">IHV25_00915</name>
</gene>
<evidence type="ECO:0000256" key="9">
    <source>
        <dbReference type="NCBIfam" id="TIGR00751"/>
    </source>
</evidence>
<dbReference type="GO" id="GO:0009234">
    <property type="term" value="P:menaquinone biosynthetic process"/>
    <property type="evidence" value="ECO:0007669"/>
    <property type="project" value="UniProtKB-UniRule"/>
</dbReference>
<evidence type="ECO:0000256" key="6">
    <source>
        <dbReference type="ARBA" id="ARBA00022989"/>
    </source>
</evidence>
<dbReference type="Proteomes" id="UP000631034">
    <property type="component" value="Unassembled WGS sequence"/>
</dbReference>
<feature type="transmembrane region" description="Helical" evidence="8">
    <location>
        <begin position="120"/>
        <end position="136"/>
    </location>
</feature>